<comment type="caution">
    <text evidence="7">The sequence shown here is derived from an EMBL/GenBank/DDBJ whole genome shotgun (WGS) entry which is preliminary data.</text>
</comment>
<protein>
    <recommendedName>
        <fullName evidence="1">Stage 0 sporulation protein A homolog</fullName>
    </recommendedName>
</protein>
<dbReference type="InterPro" id="IPR001789">
    <property type="entry name" value="Sig_transdc_resp-reg_receiver"/>
</dbReference>
<dbReference type="GO" id="GO:0003677">
    <property type="term" value="F:DNA binding"/>
    <property type="evidence" value="ECO:0007669"/>
    <property type="project" value="UniProtKB-KW"/>
</dbReference>
<dbReference type="InterPro" id="IPR036388">
    <property type="entry name" value="WH-like_DNA-bd_sf"/>
</dbReference>
<evidence type="ECO:0000313" key="6">
    <source>
        <dbReference type="EMBL" id="ODM05202.1"/>
    </source>
</evidence>
<dbReference type="PROSITE" id="PS50110">
    <property type="entry name" value="RESPONSE_REGULATORY"/>
    <property type="match status" value="1"/>
</dbReference>
<dbReference type="Pfam" id="PF00072">
    <property type="entry name" value="Response_reg"/>
    <property type="match status" value="1"/>
</dbReference>
<name>A0A1E3B0D0_9FIRM</name>
<feature type="modified residue" description="4-aspartylphosphate" evidence="4">
    <location>
        <position position="53"/>
    </location>
</feature>
<evidence type="ECO:0000313" key="8">
    <source>
        <dbReference type="Proteomes" id="UP000094067"/>
    </source>
</evidence>
<dbReference type="Gene3D" id="3.40.50.2300">
    <property type="match status" value="1"/>
</dbReference>
<dbReference type="GO" id="GO:0006355">
    <property type="term" value="P:regulation of DNA-templated transcription"/>
    <property type="evidence" value="ECO:0007669"/>
    <property type="project" value="InterPro"/>
</dbReference>
<dbReference type="PANTHER" id="PTHR35807:SF1">
    <property type="entry name" value="TRANSCRIPTIONAL REGULATOR REDD"/>
    <property type="match status" value="1"/>
</dbReference>
<evidence type="ECO:0000256" key="4">
    <source>
        <dbReference type="PROSITE-ProRule" id="PRU00169"/>
    </source>
</evidence>
<dbReference type="EMBL" id="MCGI01000001">
    <property type="protein sequence ID" value="ODM13946.1"/>
    <property type="molecule type" value="Genomic_DNA"/>
</dbReference>
<reference evidence="8 9" key="1">
    <citation type="submission" date="2016-07" db="EMBL/GenBank/DDBJ databases">
        <title>Characterization of isolates of Eisenbergiella tayi derived from blood cultures, using whole genome sequencing.</title>
        <authorList>
            <person name="Burdz T."/>
            <person name="Wiebe D."/>
            <person name="Huynh C."/>
            <person name="Bernard K."/>
        </authorList>
    </citation>
    <scope>NUCLEOTIDE SEQUENCE [LARGE SCALE GENOMIC DNA]</scope>
    <source>
        <strain evidence="6 8">NML 110608</strain>
        <strain evidence="7 9">NML 120489</strain>
    </source>
</reference>
<evidence type="ECO:0000259" key="5">
    <source>
        <dbReference type="PROSITE" id="PS50110"/>
    </source>
</evidence>
<dbReference type="AlphaFoldDB" id="A0A1E3B0D0"/>
<dbReference type="PATRIC" id="fig|1432052.3.peg.1822"/>
<evidence type="ECO:0000313" key="7">
    <source>
        <dbReference type="EMBL" id="ODM13946.1"/>
    </source>
</evidence>
<dbReference type="SMART" id="SM00448">
    <property type="entry name" value="REC"/>
    <property type="match status" value="1"/>
</dbReference>
<dbReference type="InterPro" id="IPR016032">
    <property type="entry name" value="Sig_transdc_resp-reg_C-effctor"/>
</dbReference>
<keyword evidence="4" id="KW-0597">Phosphoprotein</keyword>
<keyword evidence="2" id="KW-0238">DNA-binding</keyword>
<dbReference type="Proteomes" id="UP000094067">
    <property type="component" value="Unassembled WGS sequence"/>
</dbReference>
<dbReference type="InterPro" id="IPR051677">
    <property type="entry name" value="AfsR-DnrI-RedD_regulator"/>
</dbReference>
<feature type="domain" description="Response regulatory" evidence="5">
    <location>
        <begin position="2"/>
        <end position="116"/>
    </location>
</feature>
<dbReference type="SUPFAM" id="SSF52172">
    <property type="entry name" value="CheY-like"/>
    <property type="match status" value="1"/>
</dbReference>
<evidence type="ECO:0000256" key="2">
    <source>
        <dbReference type="ARBA" id="ARBA00023125"/>
    </source>
</evidence>
<sequence length="267" mass="30111">MNIIAVDDERLALDNAVALLKKAAPDAEVNGFLKSAAAFAYLSEHHVDIAVLDIKMAGLNGIALARKCKDLCPALNIIFATGYSEYAMDALKLHASGYIMKPIRMEDLRYELDNLRNPPCHPSGESRVRVQTFGNFEFFVDGQPVKWPRTKSKECLAYLIDRKGATATIAEISAVLWEDRPYDRALQNNTQKVLSDMMKVLKDAGVQDIVIKSRNRIAIDTAKVDCDYYRFLEMDMMAVNSYCGQYMANYSWAELTLGELERKTIYE</sequence>
<proteinExistence type="predicted"/>
<evidence type="ECO:0000256" key="3">
    <source>
        <dbReference type="ARBA" id="ARBA00024867"/>
    </source>
</evidence>
<dbReference type="InterPro" id="IPR011006">
    <property type="entry name" value="CheY-like_superfamily"/>
</dbReference>
<comment type="function">
    <text evidence="3">May play the central regulatory role in sporulation. It may be an element of the effector pathway responsible for the activation of sporulation genes in response to nutritional stress. Spo0A may act in concert with spo0H (a sigma factor) to control the expression of some genes that are critical to the sporulation process.</text>
</comment>
<evidence type="ECO:0000256" key="1">
    <source>
        <dbReference type="ARBA" id="ARBA00018672"/>
    </source>
</evidence>
<dbReference type="EMBL" id="MCGH01000002">
    <property type="protein sequence ID" value="ODM05202.1"/>
    <property type="molecule type" value="Genomic_DNA"/>
</dbReference>
<dbReference type="RefSeq" id="WP_009256549.1">
    <property type="nucleotide sequence ID" value="NZ_CABMHK010000212.1"/>
</dbReference>
<accession>A0A1E3B0D0</accession>
<dbReference type="SUPFAM" id="SSF46894">
    <property type="entry name" value="C-terminal effector domain of the bipartite response regulators"/>
    <property type="match status" value="1"/>
</dbReference>
<dbReference type="Proteomes" id="UP000095003">
    <property type="component" value="Unassembled WGS sequence"/>
</dbReference>
<dbReference type="GeneID" id="93300039"/>
<dbReference type="Gene3D" id="1.10.10.10">
    <property type="entry name" value="Winged helix-like DNA-binding domain superfamily/Winged helix DNA-binding domain"/>
    <property type="match status" value="1"/>
</dbReference>
<gene>
    <name evidence="7" type="primary">ypdB_2</name>
    <name evidence="6" type="synonym">ypdB_3</name>
    <name evidence="7" type="ORF">BEH84_01667</name>
    <name evidence="6" type="ORF">BEI61_01085</name>
</gene>
<evidence type="ECO:0000313" key="9">
    <source>
        <dbReference type="Proteomes" id="UP000095003"/>
    </source>
</evidence>
<dbReference type="GO" id="GO:0000160">
    <property type="term" value="P:phosphorelay signal transduction system"/>
    <property type="evidence" value="ECO:0007669"/>
    <property type="project" value="InterPro"/>
</dbReference>
<organism evidence="7 9">
    <name type="scientific">Eisenbergiella tayi</name>
    <dbReference type="NCBI Taxonomy" id="1432052"/>
    <lineage>
        <taxon>Bacteria</taxon>
        <taxon>Bacillati</taxon>
        <taxon>Bacillota</taxon>
        <taxon>Clostridia</taxon>
        <taxon>Lachnospirales</taxon>
        <taxon>Lachnospiraceae</taxon>
        <taxon>Eisenbergiella</taxon>
    </lineage>
</organism>
<dbReference type="PANTHER" id="PTHR35807">
    <property type="entry name" value="TRANSCRIPTIONAL REGULATOR REDD-RELATED"/>
    <property type="match status" value="1"/>
</dbReference>